<evidence type="ECO:0000256" key="2">
    <source>
        <dbReference type="ARBA" id="ARBA00010170"/>
    </source>
</evidence>
<proteinExistence type="inferred from homology"/>
<feature type="transmembrane region" description="Helical" evidence="6">
    <location>
        <begin position="46"/>
        <end position="65"/>
    </location>
</feature>
<feature type="transmembrane region" description="Helical" evidence="6">
    <location>
        <begin position="443"/>
        <end position="460"/>
    </location>
</feature>
<dbReference type="Proteomes" id="UP001163046">
    <property type="component" value="Unassembled WGS sequence"/>
</dbReference>
<gene>
    <name evidence="8" type="primary">PCNXL4_1</name>
    <name evidence="8" type="ORF">OS493_031579</name>
</gene>
<dbReference type="GO" id="GO:0016020">
    <property type="term" value="C:membrane"/>
    <property type="evidence" value="ECO:0007669"/>
    <property type="project" value="UniProtKB-SubCell"/>
</dbReference>
<dbReference type="PANTHER" id="PTHR12372">
    <property type="entry name" value="PECANEX"/>
    <property type="match status" value="1"/>
</dbReference>
<feature type="domain" description="Pecanex C-terminal" evidence="7">
    <location>
        <begin position="886"/>
        <end position="1028"/>
    </location>
</feature>
<keyword evidence="5 6" id="KW-0472">Membrane</keyword>
<evidence type="ECO:0000256" key="1">
    <source>
        <dbReference type="ARBA" id="ARBA00004141"/>
    </source>
</evidence>
<name>A0A9W9YJS3_9CNID</name>
<evidence type="ECO:0000259" key="7">
    <source>
        <dbReference type="Pfam" id="PF05041"/>
    </source>
</evidence>
<evidence type="ECO:0000313" key="8">
    <source>
        <dbReference type="EMBL" id="KAJ7353872.1"/>
    </source>
</evidence>
<evidence type="ECO:0000256" key="6">
    <source>
        <dbReference type="RuleBase" id="RU367089"/>
    </source>
</evidence>
<feature type="transmembrane region" description="Helical" evidence="6">
    <location>
        <begin position="119"/>
        <end position="138"/>
    </location>
</feature>
<keyword evidence="3 6" id="KW-0812">Transmembrane</keyword>
<evidence type="ECO:0000313" key="9">
    <source>
        <dbReference type="Proteomes" id="UP001163046"/>
    </source>
</evidence>
<dbReference type="InterPro" id="IPR039797">
    <property type="entry name" value="Pecanex"/>
</dbReference>
<evidence type="ECO:0000256" key="3">
    <source>
        <dbReference type="ARBA" id="ARBA00022692"/>
    </source>
</evidence>
<feature type="transmembrane region" description="Helical" evidence="6">
    <location>
        <begin position="260"/>
        <end position="281"/>
    </location>
</feature>
<dbReference type="PANTHER" id="PTHR12372:SF6">
    <property type="entry name" value="PECANEX-LIKE PROTEIN 4"/>
    <property type="match status" value="1"/>
</dbReference>
<organism evidence="8 9">
    <name type="scientific">Desmophyllum pertusum</name>
    <dbReference type="NCBI Taxonomy" id="174260"/>
    <lineage>
        <taxon>Eukaryota</taxon>
        <taxon>Metazoa</taxon>
        <taxon>Cnidaria</taxon>
        <taxon>Anthozoa</taxon>
        <taxon>Hexacorallia</taxon>
        <taxon>Scleractinia</taxon>
        <taxon>Caryophylliina</taxon>
        <taxon>Caryophylliidae</taxon>
        <taxon>Desmophyllum</taxon>
    </lineage>
</organism>
<accession>A0A9W9YJS3</accession>
<comment type="subcellular location">
    <subcellularLocation>
        <location evidence="1 6">Membrane</location>
        <topology evidence="1 6">Multi-pass membrane protein</topology>
    </subcellularLocation>
</comment>
<comment type="caution">
    <text evidence="8">The sequence shown here is derived from an EMBL/GenBank/DDBJ whole genome shotgun (WGS) entry which is preliminary data.</text>
</comment>
<feature type="transmembrane region" description="Helical" evidence="6">
    <location>
        <begin position="217"/>
        <end position="239"/>
    </location>
</feature>
<reference evidence="8" key="1">
    <citation type="submission" date="2023-01" db="EMBL/GenBank/DDBJ databases">
        <title>Genome assembly of the deep-sea coral Lophelia pertusa.</title>
        <authorList>
            <person name="Herrera S."/>
            <person name="Cordes E."/>
        </authorList>
    </citation>
    <scope>NUCLEOTIDE SEQUENCE</scope>
    <source>
        <strain evidence="8">USNM1676648</strain>
        <tissue evidence="8">Polyp</tissue>
    </source>
</reference>
<keyword evidence="4 6" id="KW-1133">Transmembrane helix</keyword>
<dbReference type="EMBL" id="MU827338">
    <property type="protein sequence ID" value="KAJ7353872.1"/>
    <property type="molecule type" value="Genomic_DNA"/>
</dbReference>
<dbReference type="Pfam" id="PF05041">
    <property type="entry name" value="Pecanex_C"/>
    <property type="match status" value="1"/>
</dbReference>
<feature type="transmembrane region" description="Helical" evidence="6">
    <location>
        <begin position="77"/>
        <end position="98"/>
    </location>
</feature>
<feature type="transmembrane region" description="Helical" evidence="6">
    <location>
        <begin position="400"/>
        <end position="423"/>
    </location>
</feature>
<feature type="transmembrane region" description="Helical" evidence="6">
    <location>
        <begin position="150"/>
        <end position="171"/>
    </location>
</feature>
<evidence type="ECO:0000256" key="5">
    <source>
        <dbReference type="ARBA" id="ARBA00023136"/>
    </source>
</evidence>
<keyword evidence="9" id="KW-1185">Reference proteome</keyword>
<sequence>MHRSSTSLAKFQKNLLAQDDEVDFVSCCGLETVDFIFPAKKFMVNMVIHGLISGIVCGLMFLYLLPSYLNGLYTNTGATVVLFILGWWTVCIAQYSLTSASPPELAIFRALDTLEITPLMRPFYVLIFGITGVLARHYPELASVDKALHIVFPFLPLLWIMGILPPLDALFPWLAEQTLVLVLGGSPLATDLRLLVMFSMSSLVVVMATFISNGTAIVTLTACCGYILSMDVFGLVLQLKDTVIKENVSKRPVSPWRLKELIIFVVMLSLTAVVAGVSSHFSSDASSEMFDAFGVVFVVLLVLLKILGDVQCVSIFFGLFRNPFYPASIESSGEFKKRKKTLGWIGLLRQNIAFLCNTFTASCLSQLVPCSREGKHFKVCCGIGTARALRQVWQNTFNSLLEVSIVYLIATALGSGVTAWWAAAGLGLQLMLVGACRDRLQQLLNKITFMLTLTVTSWKLPKQRHKSTVPILVSSAILLPVVLAILATSTVLAAPLLPLFCLPLFLIGFPRPLRSWPTAASTAAATCADSVFYKQLTPQVVSTLSVTMAMGNLGNPAPGDHYLVRFQDRLIWVHVLESGYKYCTMVLKGLELQETSCHTVEATRVDDIFEDIFVHEGKWPLVSLNQHAANVLRPCDSLILNTYSDAKNVLTGIIDQPENLRKNSENFLKTLVWVLVNYCKDRKFNRAENTIQEEVVLSVEATPAAQPKEASFTRLLSQDDTEIPVISIAQDEGQATRVATAKRRRSGSLPSLSDSLWSQESLKLDESFTSLGKHKHSVSFGGLPAADEWKFSIPVDRHQLDSLSAKFPDFWFRQVVKCLSFGNDSEAVAQSILGDSSLIGFYKQLTCACYALVEVLGFPGSSAVAAGPGHVHKVYTRDVPWSLYVDWLEKEAELKSLVLKAYRYAFKLTYDEAVLGELSGEDELAEYMTEYDRDWYIGTETDHDWQLSIMKEKPSLFSLGRDKGKGTYTSRVLTKQEIMAPVGRLNGECVRGQWASLALELLYFTNDDEERYSIQAHPTLLRNLTIQAATLLWGTLCTPQGLYQYPSL</sequence>
<dbReference type="AlphaFoldDB" id="A0A9W9YJS3"/>
<protein>
    <recommendedName>
        <fullName evidence="6">Pecanex-like protein</fullName>
    </recommendedName>
</protein>
<feature type="transmembrane region" description="Helical" evidence="6">
    <location>
        <begin position="293"/>
        <end position="320"/>
    </location>
</feature>
<dbReference type="OrthoDB" id="5979286at2759"/>
<feature type="transmembrane region" description="Helical" evidence="6">
    <location>
        <begin position="467"/>
        <end position="486"/>
    </location>
</feature>
<feature type="transmembrane region" description="Helical" evidence="6">
    <location>
        <begin position="192"/>
        <end position="211"/>
    </location>
</feature>
<evidence type="ECO:0000256" key="4">
    <source>
        <dbReference type="ARBA" id="ARBA00022989"/>
    </source>
</evidence>
<dbReference type="InterPro" id="IPR007735">
    <property type="entry name" value="Pecanex_C"/>
</dbReference>
<comment type="similarity">
    <text evidence="2 6">Belongs to the pecanex family.</text>
</comment>